<dbReference type="InterPro" id="IPR053175">
    <property type="entry name" value="DHMBA_Reg_Transcription_Factor"/>
</dbReference>
<sequence>MSSVKVHQYKQWSNHDPWYKISVTHEEQAQNFFFHHYVMCESGQTQTNPDCHGIIYKRATEPGYLANLVNAVGLKITLNSNDNSSSWNRHVDGALALIRLRGASQLRNRVGRGIFLHLRTEILIDCLQRRLQVPTILVNSMAEARNYESAQEAPAARLANIVVNICDLLSSAKKDTTNKTNLSCYISRLLSIDTDLEDWTKTLPAEYKYTALTSPAGMGDAEVFMGRYDGYSNRDFAHTWNLQRCTRIVLRQTLIEAISKHFHTPSSPSMVPSLPLSYEHLFHTSNTIIQKSSVEICSSVLYILHSGGTAHTASHTLRNWVLSIMERAESVTGIQKAKLIASTIRRSL</sequence>
<reference evidence="2" key="1">
    <citation type="submission" date="2014-10" db="EMBL/GenBank/DDBJ databases">
        <authorList>
            <person name="King R."/>
        </authorList>
    </citation>
    <scope>NUCLEOTIDE SEQUENCE [LARGE SCALE GENOMIC DNA]</scope>
    <source>
        <strain evidence="2">A3/5</strain>
    </source>
</reference>
<evidence type="ECO:0000313" key="1">
    <source>
        <dbReference type="EMBL" id="CEI59929.1"/>
    </source>
</evidence>
<dbReference type="EMBL" id="LN649230">
    <property type="protein sequence ID" value="CEI59929.1"/>
    <property type="molecule type" value="Genomic_DNA"/>
</dbReference>
<dbReference type="PANTHER" id="PTHR38791">
    <property type="entry name" value="ZN(II)2CYS6 TRANSCRIPTION FACTOR (EUROFUNG)-RELATED-RELATED"/>
    <property type="match status" value="1"/>
</dbReference>
<name>A0A2L2SUM7_9HYPO</name>
<evidence type="ECO:0000313" key="2">
    <source>
        <dbReference type="Proteomes" id="UP000245910"/>
    </source>
</evidence>
<organism evidence="1 2">
    <name type="scientific">Fusarium venenatum</name>
    <dbReference type="NCBI Taxonomy" id="56646"/>
    <lineage>
        <taxon>Eukaryota</taxon>
        <taxon>Fungi</taxon>
        <taxon>Dikarya</taxon>
        <taxon>Ascomycota</taxon>
        <taxon>Pezizomycotina</taxon>
        <taxon>Sordariomycetes</taxon>
        <taxon>Hypocreomycetidae</taxon>
        <taxon>Hypocreales</taxon>
        <taxon>Nectriaceae</taxon>
        <taxon>Fusarium</taxon>
    </lineage>
</organism>
<keyword evidence="2" id="KW-1185">Reference proteome</keyword>
<dbReference type="Proteomes" id="UP000245910">
    <property type="component" value="Chromosome II"/>
</dbReference>
<dbReference type="STRING" id="56646.A0A2L2SUM7"/>
<proteinExistence type="predicted"/>
<dbReference type="AlphaFoldDB" id="A0A2L2SUM7"/>
<accession>A0A2L2SUM7</accession>
<protein>
    <submittedName>
        <fullName evidence="1">Uncharacterized protein</fullName>
    </submittedName>
</protein>